<feature type="compositionally biased region" description="Basic and acidic residues" evidence="1">
    <location>
        <begin position="174"/>
        <end position="189"/>
    </location>
</feature>
<accession>A0A7R8WYZ9</accession>
<gene>
    <name evidence="2" type="ORF">DSTB1V02_LOCUS854</name>
</gene>
<evidence type="ECO:0000313" key="3">
    <source>
        <dbReference type="Proteomes" id="UP000677054"/>
    </source>
</evidence>
<protein>
    <submittedName>
        <fullName evidence="2">Uncharacterized protein</fullName>
    </submittedName>
</protein>
<keyword evidence="3" id="KW-1185">Reference proteome</keyword>
<dbReference type="EMBL" id="LR899584">
    <property type="protein sequence ID" value="CAD7240849.1"/>
    <property type="molecule type" value="Genomic_DNA"/>
</dbReference>
<feature type="compositionally biased region" description="Low complexity" evidence="1">
    <location>
        <begin position="143"/>
        <end position="157"/>
    </location>
</feature>
<name>A0A7R8WYZ9_9CRUS</name>
<dbReference type="EMBL" id="CAJPEV010000067">
    <property type="protein sequence ID" value="CAG0879997.1"/>
    <property type="molecule type" value="Genomic_DNA"/>
</dbReference>
<feature type="region of interest" description="Disordered" evidence="1">
    <location>
        <begin position="119"/>
        <end position="220"/>
    </location>
</feature>
<proteinExistence type="predicted"/>
<reference evidence="2" key="1">
    <citation type="submission" date="2020-11" db="EMBL/GenBank/DDBJ databases">
        <authorList>
            <person name="Tran Van P."/>
        </authorList>
    </citation>
    <scope>NUCLEOTIDE SEQUENCE</scope>
</reference>
<evidence type="ECO:0000256" key="1">
    <source>
        <dbReference type="SAM" id="MobiDB-lite"/>
    </source>
</evidence>
<dbReference type="AlphaFoldDB" id="A0A7R8WYZ9"/>
<sequence length="237" mass="26200">MESYVPVILLMGMLGVTLALSKFTRFKFNIPAFLQGVRNEVRNRELEKVEMEAVIAKLTEDSPTPFPSAIQEKVREVEDKWSEVMALLEEAERSVQEASAEIGDIPDSHTKTEARKQMVISKEAEDLPRIEEGEDLEQRKARAASASAVSSPSTRTPSPKPKGHGFLSKVFFGMRRDRPKSQEEDKSPKVETGGPPLASSTPLPAIDADDVTDVPDSATPVRRSLHTELLLEHIPKG</sequence>
<organism evidence="2">
    <name type="scientific">Darwinula stevensoni</name>
    <dbReference type="NCBI Taxonomy" id="69355"/>
    <lineage>
        <taxon>Eukaryota</taxon>
        <taxon>Metazoa</taxon>
        <taxon>Ecdysozoa</taxon>
        <taxon>Arthropoda</taxon>
        <taxon>Crustacea</taxon>
        <taxon>Oligostraca</taxon>
        <taxon>Ostracoda</taxon>
        <taxon>Podocopa</taxon>
        <taxon>Podocopida</taxon>
        <taxon>Darwinulocopina</taxon>
        <taxon>Darwinuloidea</taxon>
        <taxon>Darwinulidae</taxon>
        <taxon>Darwinula</taxon>
    </lineage>
</organism>
<evidence type="ECO:0000313" key="2">
    <source>
        <dbReference type="EMBL" id="CAD7240849.1"/>
    </source>
</evidence>
<feature type="compositionally biased region" description="Basic and acidic residues" evidence="1">
    <location>
        <begin position="119"/>
        <end position="140"/>
    </location>
</feature>
<dbReference type="Proteomes" id="UP000677054">
    <property type="component" value="Unassembled WGS sequence"/>
</dbReference>